<dbReference type="SUPFAM" id="SSF52833">
    <property type="entry name" value="Thioredoxin-like"/>
    <property type="match status" value="1"/>
</dbReference>
<evidence type="ECO:0000259" key="2">
    <source>
        <dbReference type="PROSITE" id="PS50404"/>
    </source>
</evidence>
<evidence type="ECO:0000313" key="4">
    <source>
        <dbReference type="EMBL" id="KAL2054806.1"/>
    </source>
</evidence>
<evidence type="ECO:0000256" key="1">
    <source>
        <dbReference type="SAM" id="MobiDB-lite"/>
    </source>
</evidence>
<reference evidence="4 5" key="1">
    <citation type="submission" date="2024-09" db="EMBL/GenBank/DDBJ databases">
        <title>Rethinking Asexuality: The Enigmatic Case of Functional Sexual Genes in Lepraria (Stereocaulaceae).</title>
        <authorList>
            <person name="Doellman M."/>
            <person name="Sun Y."/>
            <person name="Barcenas-Pena A."/>
            <person name="Lumbsch H.T."/>
            <person name="Grewe F."/>
        </authorList>
    </citation>
    <scope>NUCLEOTIDE SEQUENCE [LARGE SCALE GENOMIC DNA]</scope>
    <source>
        <strain evidence="4 5">Grewe 0041</strain>
    </source>
</reference>
<dbReference type="Gene3D" id="3.40.30.10">
    <property type="entry name" value="Glutaredoxin"/>
    <property type="match status" value="1"/>
</dbReference>
<evidence type="ECO:0000313" key="5">
    <source>
        <dbReference type="Proteomes" id="UP001590951"/>
    </source>
</evidence>
<accession>A0ABR4BAB0</accession>
<name>A0ABR4BAB0_9LECA</name>
<protein>
    <recommendedName>
        <fullName evidence="6">Glutathione S-transferase</fullName>
    </recommendedName>
</protein>
<gene>
    <name evidence="4" type="ORF">ABVK25_005110</name>
</gene>
<evidence type="ECO:0000259" key="3">
    <source>
        <dbReference type="PROSITE" id="PS50405"/>
    </source>
</evidence>
<dbReference type="InterPro" id="IPR004045">
    <property type="entry name" value="Glutathione_S-Trfase_N"/>
</dbReference>
<dbReference type="PROSITE" id="PS50404">
    <property type="entry name" value="GST_NTER"/>
    <property type="match status" value="1"/>
</dbReference>
<sequence>MLITPYRRVLRPGISTTSRLVLSQPTPLTGTCRPPLKRLSLPTTMTSTLASKSQKTTSSSGGEGAPYELLYWPGIPGRGEHVRLCFEATSTPYTDVCNASKSNMSQLISLISDKNTGDETNPPPLAPPVLRHGDLLVSQTPNILLYLGKRLGLAGAEGDENAIYHVNQLALTALDGLGNEAHDTHHPIATSAYYEDQKPEAKKKAEDYTANRLPKFLDYFERVLEGQASRGGEYLYGGQITYADLVLWQCLDGVSFAFPKAIGGLKKGGKYGKVFALYERVKGLEEIKEYLGSERRMRYGMGIYRHYPELDSE</sequence>
<feature type="domain" description="GST N-terminal" evidence="2">
    <location>
        <begin position="66"/>
        <end position="155"/>
    </location>
</feature>
<dbReference type="InterPro" id="IPR010987">
    <property type="entry name" value="Glutathione-S-Trfase_C-like"/>
</dbReference>
<dbReference type="InterPro" id="IPR036282">
    <property type="entry name" value="Glutathione-S-Trfase_C_sf"/>
</dbReference>
<evidence type="ECO:0008006" key="6">
    <source>
        <dbReference type="Google" id="ProtNLM"/>
    </source>
</evidence>
<proteinExistence type="predicted"/>
<feature type="compositionally biased region" description="Low complexity" evidence="1">
    <location>
        <begin position="46"/>
        <end position="60"/>
    </location>
</feature>
<dbReference type="Pfam" id="PF14497">
    <property type="entry name" value="GST_C_3"/>
    <property type="match status" value="1"/>
</dbReference>
<keyword evidence="5" id="KW-1185">Reference proteome</keyword>
<dbReference type="InterPro" id="IPR004046">
    <property type="entry name" value="GST_C"/>
</dbReference>
<dbReference type="SUPFAM" id="SSF47616">
    <property type="entry name" value="GST C-terminal domain-like"/>
    <property type="match status" value="1"/>
</dbReference>
<organism evidence="4 5">
    <name type="scientific">Lepraria finkii</name>
    <dbReference type="NCBI Taxonomy" id="1340010"/>
    <lineage>
        <taxon>Eukaryota</taxon>
        <taxon>Fungi</taxon>
        <taxon>Dikarya</taxon>
        <taxon>Ascomycota</taxon>
        <taxon>Pezizomycotina</taxon>
        <taxon>Lecanoromycetes</taxon>
        <taxon>OSLEUM clade</taxon>
        <taxon>Lecanoromycetidae</taxon>
        <taxon>Lecanorales</taxon>
        <taxon>Lecanorineae</taxon>
        <taxon>Stereocaulaceae</taxon>
        <taxon>Lepraria</taxon>
    </lineage>
</organism>
<dbReference type="Proteomes" id="UP001590951">
    <property type="component" value="Unassembled WGS sequence"/>
</dbReference>
<feature type="domain" description="GST C-terminal" evidence="3">
    <location>
        <begin position="159"/>
        <end position="301"/>
    </location>
</feature>
<feature type="region of interest" description="Disordered" evidence="1">
    <location>
        <begin position="38"/>
        <end position="62"/>
    </location>
</feature>
<dbReference type="PROSITE" id="PS50405">
    <property type="entry name" value="GST_CTER"/>
    <property type="match status" value="1"/>
</dbReference>
<dbReference type="PANTHER" id="PTHR11571:SF263">
    <property type="entry name" value="GLUTATHIONE S-TRANSFERASE"/>
    <property type="match status" value="1"/>
</dbReference>
<dbReference type="CDD" id="cd03192">
    <property type="entry name" value="GST_C_Sigma_like"/>
    <property type="match status" value="1"/>
</dbReference>
<dbReference type="EMBL" id="JBHFEH010000014">
    <property type="protein sequence ID" value="KAL2054806.1"/>
    <property type="molecule type" value="Genomic_DNA"/>
</dbReference>
<dbReference type="InterPro" id="IPR050213">
    <property type="entry name" value="GST_superfamily"/>
</dbReference>
<dbReference type="PANTHER" id="PTHR11571">
    <property type="entry name" value="GLUTATHIONE S-TRANSFERASE"/>
    <property type="match status" value="1"/>
</dbReference>
<comment type="caution">
    <text evidence="4">The sequence shown here is derived from an EMBL/GenBank/DDBJ whole genome shotgun (WGS) entry which is preliminary data.</text>
</comment>
<dbReference type="InterPro" id="IPR036249">
    <property type="entry name" value="Thioredoxin-like_sf"/>
</dbReference>
<dbReference type="Gene3D" id="1.20.1050.10">
    <property type="match status" value="1"/>
</dbReference>